<dbReference type="RefSeq" id="XP_031872154.1">
    <property type="nucleotide sequence ID" value="XM_032012461.1"/>
</dbReference>
<organism evidence="1 2">
    <name type="scientific">Venustampulla echinocandica</name>
    <dbReference type="NCBI Taxonomy" id="2656787"/>
    <lineage>
        <taxon>Eukaryota</taxon>
        <taxon>Fungi</taxon>
        <taxon>Dikarya</taxon>
        <taxon>Ascomycota</taxon>
        <taxon>Pezizomycotina</taxon>
        <taxon>Leotiomycetes</taxon>
        <taxon>Helotiales</taxon>
        <taxon>Pleuroascaceae</taxon>
        <taxon>Venustampulla</taxon>
    </lineage>
</organism>
<evidence type="ECO:0000313" key="2">
    <source>
        <dbReference type="Proteomes" id="UP000254866"/>
    </source>
</evidence>
<dbReference type="GeneID" id="43596687"/>
<comment type="caution">
    <text evidence="1">The sequence shown here is derived from an EMBL/GenBank/DDBJ whole genome shotgun (WGS) entry which is preliminary data.</text>
</comment>
<accession>A0A370TVK1</accession>
<name>A0A370TVK1_9HELO</name>
<dbReference type="Proteomes" id="UP000254866">
    <property type="component" value="Unassembled WGS sequence"/>
</dbReference>
<keyword evidence="2" id="KW-1185">Reference proteome</keyword>
<evidence type="ECO:0000313" key="1">
    <source>
        <dbReference type="EMBL" id="RDL39498.1"/>
    </source>
</evidence>
<proteinExistence type="predicted"/>
<sequence length="172" mass="19574">MADKANAERGVYITASYRLNQIFERYGREPNINELRAIEELPLGKEKDLWDTSANGRRIYYLLKTSEETSDVSLLDEAGKLLWEQIFRPHYSEADQLGQQEVNSSSDVPYVDLECQTPETHGYSAIENGSFGNHVGVQSRKEKMQKKLAVGQEEVGFTHLQTEFSSNPQVNK</sequence>
<dbReference type="EMBL" id="NPIC01000002">
    <property type="protein sequence ID" value="RDL39498.1"/>
    <property type="molecule type" value="Genomic_DNA"/>
</dbReference>
<protein>
    <submittedName>
        <fullName evidence="1">Uncharacterized protein</fullName>
    </submittedName>
</protein>
<gene>
    <name evidence="1" type="ORF">BP5553_03838</name>
</gene>
<dbReference type="OrthoDB" id="3549890at2759"/>
<reference evidence="1 2" key="1">
    <citation type="journal article" date="2018" name="IMA Fungus">
        <title>IMA Genome-F 9: Draft genome sequence of Annulohypoxylon stygium, Aspergillus mulundensis, Berkeleyomyces basicola (syn. Thielaviopsis basicola), Ceratocystis smalleyi, two Cercospora beticola strains, Coleophoma cylindrospora, Fusarium fracticaudum, Phialophora cf. hyalina, and Morchella septimelata.</title>
        <authorList>
            <person name="Wingfield B.D."/>
            <person name="Bills G.F."/>
            <person name="Dong Y."/>
            <person name="Huang W."/>
            <person name="Nel W.J."/>
            <person name="Swalarsk-Parry B.S."/>
            <person name="Vaghefi N."/>
            <person name="Wilken P.M."/>
            <person name="An Z."/>
            <person name="de Beer Z.W."/>
            <person name="De Vos L."/>
            <person name="Chen L."/>
            <person name="Duong T.A."/>
            <person name="Gao Y."/>
            <person name="Hammerbacher A."/>
            <person name="Kikkert J.R."/>
            <person name="Li Y."/>
            <person name="Li H."/>
            <person name="Li K."/>
            <person name="Li Q."/>
            <person name="Liu X."/>
            <person name="Ma X."/>
            <person name="Naidoo K."/>
            <person name="Pethybridge S.J."/>
            <person name="Sun J."/>
            <person name="Steenkamp E.T."/>
            <person name="van der Nest M.A."/>
            <person name="van Wyk S."/>
            <person name="Wingfield M.J."/>
            <person name="Xiong C."/>
            <person name="Yue Q."/>
            <person name="Zhang X."/>
        </authorList>
    </citation>
    <scope>NUCLEOTIDE SEQUENCE [LARGE SCALE GENOMIC DNA]</scope>
    <source>
        <strain evidence="1 2">BP 5553</strain>
    </source>
</reference>
<dbReference type="AlphaFoldDB" id="A0A370TVK1"/>